<feature type="region of interest" description="Disordered" evidence="1">
    <location>
        <begin position="1"/>
        <end position="58"/>
    </location>
</feature>
<dbReference type="Proteomes" id="UP000186922">
    <property type="component" value="Unassembled WGS sequence"/>
</dbReference>
<keyword evidence="3" id="KW-1185">Reference proteome</keyword>
<protein>
    <submittedName>
        <fullName evidence="2">Uncharacterized protein</fullName>
    </submittedName>
</protein>
<reference evidence="2 3" key="1">
    <citation type="journal article" date="2016" name="Nat. Commun.">
        <title>Extremotolerant tardigrade genome and improved radiotolerance of human cultured cells by tardigrade-unique protein.</title>
        <authorList>
            <person name="Hashimoto T."/>
            <person name="Horikawa D.D."/>
            <person name="Saito Y."/>
            <person name="Kuwahara H."/>
            <person name="Kozuka-Hata H."/>
            <person name="Shin-I T."/>
            <person name="Minakuchi Y."/>
            <person name="Ohishi K."/>
            <person name="Motoyama A."/>
            <person name="Aizu T."/>
            <person name="Enomoto A."/>
            <person name="Kondo K."/>
            <person name="Tanaka S."/>
            <person name="Hara Y."/>
            <person name="Koshikawa S."/>
            <person name="Sagara H."/>
            <person name="Miura T."/>
            <person name="Yokobori S."/>
            <person name="Miyagawa K."/>
            <person name="Suzuki Y."/>
            <person name="Kubo T."/>
            <person name="Oyama M."/>
            <person name="Kohara Y."/>
            <person name="Fujiyama A."/>
            <person name="Arakawa K."/>
            <person name="Katayama T."/>
            <person name="Toyoda A."/>
            <person name="Kunieda T."/>
        </authorList>
    </citation>
    <scope>NUCLEOTIDE SEQUENCE [LARGE SCALE GENOMIC DNA]</scope>
    <source>
        <strain evidence="2 3">YOKOZUNA-1</strain>
    </source>
</reference>
<gene>
    <name evidence="2" type="primary">RvY_03494-1</name>
    <name evidence="2" type="synonym">RvY_03494.1</name>
    <name evidence="2" type="ORF">RvY_03494</name>
</gene>
<accession>A0A1D1UVB3</accession>
<dbReference type="EMBL" id="BDGG01000002">
    <property type="protein sequence ID" value="GAU91187.1"/>
    <property type="molecule type" value="Genomic_DNA"/>
</dbReference>
<dbReference type="Gene3D" id="3.40.50.1110">
    <property type="entry name" value="SGNH hydrolase"/>
    <property type="match status" value="1"/>
</dbReference>
<dbReference type="SUPFAM" id="SSF52266">
    <property type="entry name" value="SGNH hydrolase"/>
    <property type="match status" value="1"/>
</dbReference>
<sequence>MSFFRRNSTKQSSEAASEPPSPLPAPKRLTTLSSASNSSPHSPNSSSASTASADDSESGATISLGAVEDPTVPTPWSFALDSSWKEMEGRIEPPNVRGDRREAEIVRPTTDCGPYDAKILICADSIGRPLELKIMEICGLTVYITAWGGKTIADVLERSVFLRSRGVGTKVLVLIAGTNDISQLVCTNPAKSACPTSCQEAAKQLVNQYRFFLKHNCDRYDVVFLTELLPQKWEDEGKQALATMLIESFNKELANLVAEYEFMLSTDDEKRDLQIFLIPVYDEFDFDDLDALNNGKESSVHLKYVGLSSERAFRRNQAGGDVQKQRHPREKFATVIGEFLQKKLCSNSQTLEKKQDEST</sequence>
<feature type="compositionally biased region" description="Polar residues" evidence="1">
    <location>
        <begin position="1"/>
        <end position="11"/>
    </location>
</feature>
<comment type="caution">
    <text evidence="2">The sequence shown here is derived from an EMBL/GenBank/DDBJ whole genome shotgun (WGS) entry which is preliminary data.</text>
</comment>
<proteinExistence type="predicted"/>
<name>A0A1D1UVB3_RAMVA</name>
<dbReference type="AlphaFoldDB" id="A0A1D1UVB3"/>
<organism evidence="2 3">
    <name type="scientific">Ramazzottius varieornatus</name>
    <name type="common">Water bear</name>
    <name type="synonym">Tardigrade</name>
    <dbReference type="NCBI Taxonomy" id="947166"/>
    <lineage>
        <taxon>Eukaryota</taxon>
        <taxon>Metazoa</taxon>
        <taxon>Ecdysozoa</taxon>
        <taxon>Tardigrada</taxon>
        <taxon>Eutardigrada</taxon>
        <taxon>Parachela</taxon>
        <taxon>Hypsibioidea</taxon>
        <taxon>Ramazzottiidae</taxon>
        <taxon>Ramazzottius</taxon>
    </lineage>
</organism>
<evidence type="ECO:0000313" key="3">
    <source>
        <dbReference type="Proteomes" id="UP000186922"/>
    </source>
</evidence>
<dbReference type="InterPro" id="IPR036514">
    <property type="entry name" value="SGNH_hydro_sf"/>
</dbReference>
<evidence type="ECO:0000313" key="2">
    <source>
        <dbReference type="EMBL" id="GAU91187.1"/>
    </source>
</evidence>
<feature type="compositionally biased region" description="Low complexity" evidence="1">
    <location>
        <begin position="33"/>
        <end position="58"/>
    </location>
</feature>
<evidence type="ECO:0000256" key="1">
    <source>
        <dbReference type="SAM" id="MobiDB-lite"/>
    </source>
</evidence>